<evidence type="ECO:0000313" key="2">
    <source>
        <dbReference type="Proteomes" id="UP001565471"/>
    </source>
</evidence>
<evidence type="ECO:0000313" key="1">
    <source>
        <dbReference type="EMBL" id="MEY9314709.1"/>
    </source>
</evidence>
<dbReference type="EMBL" id="JBGBZA010000002">
    <property type="protein sequence ID" value="MEY9314709.1"/>
    <property type="molecule type" value="Genomic_DNA"/>
</dbReference>
<name>A0ABV4EU73_BRAEL</name>
<accession>A0ABV4EU73</accession>
<dbReference type="RefSeq" id="WP_155258794.1">
    <property type="nucleotide sequence ID" value="NZ_CP126003.1"/>
</dbReference>
<organism evidence="1 2">
    <name type="scientific">Bradyrhizobium elkanii</name>
    <dbReference type="NCBI Taxonomy" id="29448"/>
    <lineage>
        <taxon>Bacteria</taxon>
        <taxon>Pseudomonadati</taxon>
        <taxon>Pseudomonadota</taxon>
        <taxon>Alphaproteobacteria</taxon>
        <taxon>Hyphomicrobiales</taxon>
        <taxon>Nitrobacteraceae</taxon>
        <taxon>Bradyrhizobium</taxon>
    </lineage>
</organism>
<dbReference type="Proteomes" id="UP001565471">
    <property type="component" value="Unassembled WGS sequence"/>
</dbReference>
<comment type="caution">
    <text evidence="1">The sequence shown here is derived from an EMBL/GenBank/DDBJ whole genome shotgun (WGS) entry which is preliminary data.</text>
</comment>
<reference evidence="1 2" key="1">
    <citation type="submission" date="2024-07" db="EMBL/GenBank/DDBJ databases">
        <title>Genomic Encyclopedia of Type Strains, Phase V (KMG-V): Genome sequencing to study the core and pangenomes of soil and plant-associated prokaryotes.</title>
        <authorList>
            <person name="Whitman W."/>
        </authorList>
    </citation>
    <scope>NUCLEOTIDE SEQUENCE [LARGE SCALE GENOMIC DNA]</scope>
    <source>
        <strain evidence="1 2">USDA 415</strain>
    </source>
</reference>
<sequence length="77" mass="8824">MIDVSCDLRPPRTLQQLVALDAWRKPRCLVEDIVGKRIEPVLQRCGLLRSISGFLHKVLRIFSGALKAHLCDERMKL</sequence>
<proteinExistence type="predicted"/>
<keyword evidence="2" id="KW-1185">Reference proteome</keyword>
<gene>
    <name evidence="1" type="ORF">ABIF29_001508</name>
</gene>
<protein>
    <submittedName>
        <fullName evidence="1">Uncharacterized protein</fullName>
    </submittedName>
</protein>